<dbReference type="RefSeq" id="WP_231921413.1">
    <property type="nucleotide sequence ID" value="NZ_LT594323.1"/>
</dbReference>
<keyword evidence="2" id="KW-1185">Reference proteome</keyword>
<name>A0A1A8ZI06_9ACTN</name>
<dbReference type="AlphaFoldDB" id="A0A1A8ZI06"/>
<proteinExistence type="predicted"/>
<organism evidence="1 2">
    <name type="scientific">Micromonospora auratinigra</name>
    <dbReference type="NCBI Taxonomy" id="261654"/>
    <lineage>
        <taxon>Bacteria</taxon>
        <taxon>Bacillati</taxon>
        <taxon>Actinomycetota</taxon>
        <taxon>Actinomycetes</taxon>
        <taxon>Micromonosporales</taxon>
        <taxon>Micromonosporaceae</taxon>
        <taxon>Micromonospora</taxon>
    </lineage>
</organism>
<gene>
    <name evidence="1" type="ORF">GA0070611_2330</name>
</gene>
<dbReference type="CDD" id="cd20694">
    <property type="entry name" value="CdiI_Ct-like"/>
    <property type="match status" value="1"/>
</dbReference>
<sequence length="136" mass="15181">MGHEQRTFHNPPPATPADVLAALDRDDVAGALDAMVGTALYPGGDWQQPQELHLRLLRHEDPEVSALAATCLGHLARVHRRLDEARVVAALRAARSIPHLSGTAEDALDDIALFLHPRRTRWRARLTRAFRRSHRT</sequence>
<dbReference type="PATRIC" id="fig|261654.4.peg.2374"/>
<dbReference type="Proteomes" id="UP000199385">
    <property type="component" value="Chromosome I"/>
</dbReference>
<accession>A0A1A8ZI06</accession>
<evidence type="ECO:0008006" key="3">
    <source>
        <dbReference type="Google" id="ProtNLM"/>
    </source>
</evidence>
<reference evidence="2" key="1">
    <citation type="submission" date="2016-06" db="EMBL/GenBank/DDBJ databases">
        <authorList>
            <person name="Varghese N."/>
            <person name="Submissions Spin"/>
        </authorList>
    </citation>
    <scope>NUCLEOTIDE SEQUENCE [LARGE SCALE GENOMIC DNA]</scope>
    <source>
        <strain evidence="2">DSM 44815</strain>
    </source>
</reference>
<protein>
    <recommendedName>
        <fullName evidence="3">HEAT repeat-containing protein</fullName>
    </recommendedName>
</protein>
<dbReference type="STRING" id="261654.GA0070611_2330"/>
<dbReference type="InterPro" id="IPR049796">
    <property type="entry name" value="CdiI_Ct-like"/>
</dbReference>
<evidence type="ECO:0000313" key="1">
    <source>
        <dbReference type="EMBL" id="SBT43463.1"/>
    </source>
</evidence>
<dbReference type="EMBL" id="LT594323">
    <property type="protein sequence ID" value="SBT43463.1"/>
    <property type="molecule type" value="Genomic_DNA"/>
</dbReference>
<evidence type="ECO:0000313" key="2">
    <source>
        <dbReference type="Proteomes" id="UP000199385"/>
    </source>
</evidence>